<sequence>MNKPQITIIVSQRERFSYTRESLESIYEHTQLPFSLVYIDGNSPRHIQRYLQEQALEKGFQLIRTEHYLSPNQARNLGLQQVNSEYLVFVDNDVIVSPGWLNSLLECAKDTKATVVCPLTCIGQPLGETVHLAGGEAHIVLEIQETGVKRRVHEKHYFVNRKVAEVQDQLHRTQCEFAEFHCMLVRTEIFGQIGLLDEGFLSTREHIDFCLKVAEARGTFYCEPASVVTYVPGLKFELSELAFFMLRWSNAWEIASLEHFSAKWNLTMNDKYFKKRYKRMGHRRHQGFLKPLLSRLTFGQNPLWLEKIAIALERKLNHYISDRYTQSQQKRIRSIHAEQSPHPPISLYPYLLHQSLKGDK</sequence>
<proteinExistence type="predicted"/>
<name>A0A7D7LL91_9NOSO</name>
<dbReference type="SUPFAM" id="SSF53448">
    <property type="entry name" value="Nucleotide-diphospho-sugar transferases"/>
    <property type="match status" value="1"/>
</dbReference>
<accession>A0A7D7LL91</accession>
<keyword evidence="3" id="KW-1185">Reference proteome</keyword>
<evidence type="ECO:0000259" key="1">
    <source>
        <dbReference type="Pfam" id="PF00535"/>
    </source>
</evidence>
<evidence type="ECO:0000313" key="2">
    <source>
        <dbReference type="EMBL" id="QMS92127.1"/>
    </source>
</evidence>
<dbReference type="RefSeq" id="WP_181929649.1">
    <property type="nucleotide sequence ID" value="NZ_CP054698.1"/>
</dbReference>
<feature type="domain" description="Glycosyltransferase 2-like" evidence="1">
    <location>
        <begin position="8"/>
        <end position="119"/>
    </location>
</feature>
<dbReference type="InterPro" id="IPR001173">
    <property type="entry name" value="Glyco_trans_2-like"/>
</dbReference>
<dbReference type="EMBL" id="CP054698">
    <property type="protein sequence ID" value="QMS92127.1"/>
    <property type="molecule type" value="Genomic_DNA"/>
</dbReference>
<dbReference type="KEGG" id="ned:HUN01_32700"/>
<dbReference type="AlphaFoldDB" id="A0A7D7LL91"/>
<dbReference type="InterPro" id="IPR029044">
    <property type="entry name" value="Nucleotide-diphossugar_trans"/>
</dbReference>
<protein>
    <submittedName>
        <fullName evidence="2">Glycosyltransferase</fullName>
    </submittedName>
</protein>
<dbReference type="Pfam" id="PF00535">
    <property type="entry name" value="Glycos_transf_2"/>
    <property type="match status" value="1"/>
</dbReference>
<dbReference type="Gene3D" id="3.90.550.10">
    <property type="entry name" value="Spore Coat Polysaccharide Biosynthesis Protein SpsA, Chain A"/>
    <property type="match status" value="1"/>
</dbReference>
<reference evidence="3" key="1">
    <citation type="submission" date="2020-06" db="EMBL/GenBank/DDBJ databases">
        <title>Nostoc edaphicum CCNP1411 genome.</title>
        <authorList>
            <person name="Fidor A."/>
            <person name="Grabski M."/>
            <person name="Gawor J."/>
            <person name="Gromadka R."/>
            <person name="Wegrzyn G."/>
            <person name="Mazur-Marzec H."/>
        </authorList>
    </citation>
    <scope>NUCLEOTIDE SEQUENCE [LARGE SCALE GENOMIC DNA]</scope>
    <source>
        <strain evidence="3">CCNP1411</strain>
    </source>
</reference>
<dbReference type="PANTHER" id="PTHR43179">
    <property type="entry name" value="RHAMNOSYLTRANSFERASE WBBL"/>
    <property type="match status" value="1"/>
</dbReference>
<organism evidence="2 3">
    <name type="scientific">Nostoc edaphicum CCNP1411</name>
    <dbReference type="NCBI Taxonomy" id="1472755"/>
    <lineage>
        <taxon>Bacteria</taxon>
        <taxon>Bacillati</taxon>
        <taxon>Cyanobacteriota</taxon>
        <taxon>Cyanophyceae</taxon>
        <taxon>Nostocales</taxon>
        <taxon>Nostocaceae</taxon>
        <taxon>Nostoc</taxon>
    </lineage>
</organism>
<evidence type="ECO:0000313" key="3">
    <source>
        <dbReference type="Proteomes" id="UP000514713"/>
    </source>
</evidence>
<dbReference type="Proteomes" id="UP000514713">
    <property type="component" value="Chromosome"/>
</dbReference>
<gene>
    <name evidence="2" type="ORF">HUN01_32700</name>
</gene>
<dbReference type="GO" id="GO:0016740">
    <property type="term" value="F:transferase activity"/>
    <property type="evidence" value="ECO:0007669"/>
    <property type="project" value="UniProtKB-KW"/>
</dbReference>
<keyword evidence="2" id="KW-0808">Transferase</keyword>
<dbReference type="PANTHER" id="PTHR43179:SF7">
    <property type="entry name" value="RHAMNOSYLTRANSFERASE WBBL"/>
    <property type="match status" value="1"/>
</dbReference>